<comment type="caution">
    <text evidence="2">The sequence shown here is derived from an EMBL/GenBank/DDBJ whole genome shotgun (WGS) entry which is preliminary data.</text>
</comment>
<dbReference type="Proteomes" id="UP001634394">
    <property type="component" value="Unassembled WGS sequence"/>
</dbReference>
<feature type="non-terminal residue" evidence="2">
    <location>
        <position position="199"/>
    </location>
</feature>
<accession>A0ABD3WGG2</accession>
<organism evidence="2 3">
    <name type="scientific">Sinanodonta woodiana</name>
    <name type="common">Chinese pond mussel</name>
    <name type="synonym">Anodonta woodiana</name>
    <dbReference type="NCBI Taxonomy" id="1069815"/>
    <lineage>
        <taxon>Eukaryota</taxon>
        <taxon>Metazoa</taxon>
        <taxon>Spiralia</taxon>
        <taxon>Lophotrochozoa</taxon>
        <taxon>Mollusca</taxon>
        <taxon>Bivalvia</taxon>
        <taxon>Autobranchia</taxon>
        <taxon>Heteroconchia</taxon>
        <taxon>Palaeoheterodonta</taxon>
        <taxon>Unionida</taxon>
        <taxon>Unionoidea</taxon>
        <taxon>Unionidae</taxon>
        <taxon>Unioninae</taxon>
        <taxon>Sinanodonta</taxon>
    </lineage>
</organism>
<feature type="region of interest" description="Disordered" evidence="1">
    <location>
        <begin position="156"/>
        <end position="178"/>
    </location>
</feature>
<feature type="compositionally biased region" description="Basic and acidic residues" evidence="1">
    <location>
        <begin position="167"/>
        <end position="178"/>
    </location>
</feature>
<gene>
    <name evidence="2" type="ORF">ACJMK2_036194</name>
</gene>
<dbReference type="EMBL" id="JBJQND010000006">
    <property type="protein sequence ID" value="KAL3873032.1"/>
    <property type="molecule type" value="Genomic_DNA"/>
</dbReference>
<feature type="compositionally biased region" description="Polar residues" evidence="1">
    <location>
        <begin position="74"/>
        <end position="92"/>
    </location>
</feature>
<feature type="compositionally biased region" description="Low complexity" evidence="1">
    <location>
        <begin position="61"/>
        <end position="73"/>
    </location>
</feature>
<sequence length="199" mass="21169">MSKKPPAAPSKPKPILKLPKSTCDSNTTSPTSPPTLMNGLPMSPALPPRVRNHAPSPTLKTAPVSPSSAPSTPGNDVNSPNPKTTSTPNSLKYSALEETPTSPSSGNLISIATPTRAISTENSLRNAEPVAIQRTSALLSNETIQRPTTLSITTFERLNSLSPKEQSPTEEKKSPKPKEIIVRYRPASIGGEWALKECE</sequence>
<feature type="region of interest" description="Disordered" evidence="1">
    <location>
        <begin position="1"/>
        <end position="110"/>
    </location>
</feature>
<dbReference type="AlphaFoldDB" id="A0ABD3WGG2"/>
<keyword evidence="3" id="KW-1185">Reference proteome</keyword>
<evidence type="ECO:0000313" key="2">
    <source>
        <dbReference type="EMBL" id="KAL3873032.1"/>
    </source>
</evidence>
<feature type="compositionally biased region" description="Low complexity" evidence="1">
    <location>
        <begin position="13"/>
        <end position="30"/>
    </location>
</feature>
<feature type="compositionally biased region" description="Polar residues" evidence="1">
    <location>
        <begin position="99"/>
        <end position="110"/>
    </location>
</feature>
<evidence type="ECO:0000256" key="1">
    <source>
        <dbReference type="SAM" id="MobiDB-lite"/>
    </source>
</evidence>
<protein>
    <submittedName>
        <fullName evidence="2">Uncharacterized protein</fullName>
    </submittedName>
</protein>
<proteinExistence type="predicted"/>
<feature type="compositionally biased region" description="Pro residues" evidence="1">
    <location>
        <begin position="1"/>
        <end position="12"/>
    </location>
</feature>
<name>A0ABD3WGG2_SINWO</name>
<reference evidence="2 3" key="1">
    <citation type="submission" date="2024-11" db="EMBL/GenBank/DDBJ databases">
        <title>Chromosome-level genome assembly of the freshwater bivalve Anodonta woodiana.</title>
        <authorList>
            <person name="Chen X."/>
        </authorList>
    </citation>
    <scope>NUCLEOTIDE SEQUENCE [LARGE SCALE GENOMIC DNA]</scope>
    <source>
        <strain evidence="2">MN2024</strain>
        <tissue evidence="2">Gills</tissue>
    </source>
</reference>
<evidence type="ECO:0000313" key="3">
    <source>
        <dbReference type="Proteomes" id="UP001634394"/>
    </source>
</evidence>